<dbReference type="AlphaFoldDB" id="A0A1L9SN74"/>
<dbReference type="EMBL" id="KV878339">
    <property type="protein sequence ID" value="OJJ48551.1"/>
    <property type="molecule type" value="Genomic_DNA"/>
</dbReference>
<protein>
    <submittedName>
        <fullName evidence="3">Uncharacterized protein</fullName>
    </submittedName>
</protein>
<gene>
    <name evidence="3" type="ORF">ASPZODRAFT_1621167</name>
</gene>
<feature type="region of interest" description="Disordered" evidence="2">
    <location>
        <begin position="95"/>
        <end position="142"/>
    </location>
</feature>
<reference evidence="4" key="1">
    <citation type="journal article" date="2017" name="Genome Biol.">
        <title>Comparative genomics reveals high biological diversity and specific adaptations in the industrially and medically important fungal genus Aspergillus.</title>
        <authorList>
            <person name="de Vries R.P."/>
            <person name="Riley R."/>
            <person name="Wiebenga A."/>
            <person name="Aguilar-Osorio G."/>
            <person name="Amillis S."/>
            <person name="Uchima C.A."/>
            <person name="Anderluh G."/>
            <person name="Asadollahi M."/>
            <person name="Askin M."/>
            <person name="Barry K."/>
            <person name="Battaglia E."/>
            <person name="Bayram O."/>
            <person name="Benocci T."/>
            <person name="Braus-Stromeyer S.A."/>
            <person name="Caldana C."/>
            <person name="Canovas D."/>
            <person name="Cerqueira G.C."/>
            <person name="Chen F."/>
            <person name="Chen W."/>
            <person name="Choi C."/>
            <person name="Clum A."/>
            <person name="Dos Santos R.A."/>
            <person name="Damasio A.R."/>
            <person name="Diallinas G."/>
            <person name="Emri T."/>
            <person name="Fekete E."/>
            <person name="Flipphi M."/>
            <person name="Freyberg S."/>
            <person name="Gallo A."/>
            <person name="Gournas C."/>
            <person name="Habgood R."/>
            <person name="Hainaut M."/>
            <person name="Harispe M.L."/>
            <person name="Henrissat B."/>
            <person name="Hilden K.S."/>
            <person name="Hope R."/>
            <person name="Hossain A."/>
            <person name="Karabika E."/>
            <person name="Karaffa L."/>
            <person name="Karanyi Z."/>
            <person name="Krasevec N."/>
            <person name="Kuo A."/>
            <person name="Kusch H."/>
            <person name="LaButti K."/>
            <person name="Lagendijk E.L."/>
            <person name="Lapidus A."/>
            <person name="Levasseur A."/>
            <person name="Lindquist E."/>
            <person name="Lipzen A."/>
            <person name="Logrieco A.F."/>
            <person name="MacCabe A."/>
            <person name="Maekelae M.R."/>
            <person name="Malavazi I."/>
            <person name="Melin P."/>
            <person name="Meyer V."/>
            <person name="Mielnichuk N."/>
            <person name="Miskei M."/>
            <person name="Molnar A.P."/>
            <person name="Mule G."/>
            <person name="Ngan C.Y."/>
            <person name="Orejas M."/>
            <person name="Orosz E."/>
            <person name="Ouedraogo J.P."/>
            <person name="Overkamp K.M."/>
            <person name="Park H.-S."/>
            <person name="Perrone G."/>
            <person name="Piumi F."/>
            <person name="Punt P.J."/>
            <person name="Ram A.F."/>
            <person name="Ramon A."/>
            <person name="Rauscher S."/>
            <person name="Record E."/>
            <person name="Riano-Pachon D.M."/>
            <person name="Robert V."/>
            <person name="Roehrig J."/>
            <person name="Ruller R."/>
            <person name="Salamov A."/>
            <person name="Salih N.S."/>
            <person name="Samson R.A."/>
            <person name="Sandor E."/>
            <person name="Sanguinetti M."/>
            <person name="Schuetze T."/>
            <person name="Sepcic K."/>
            <person name="Shelest E."/>
            <person name="Sherlock G."/>
            <person name="Sophianopoulou V."/>
            <person name="Squina F.M."/>
            <person name="Sun H."/>
            <person name="Susca A."/>
            <person name="Todd R.B."/>
            <person name="Tsang A."/>
            <person name="Unkles S.E."/>
            <person name="van de Wiele N."/>
            <person name="van Rossen-Uffink D."/>
            <person name="Oliveira J.V."/>
            <person name="Vesth T.C."/>
            <person name="Visser J."/>
            <person name="Yu J.-H."/>
            <person name="Zhou M."/>
            <person name="Andersen M.R."/>
            <person name="Archer D.B."/>
            <person name="Baker S.E."/>
            <person name="Benoit I."/>
            <person name="Brakhage A.A."/>
            <person name="Braus G.H."/>
            <person name="Fischer R."/>
            <person name="Frisvad J.C."/>
            <person name="Goldman G.H."/>
            <person name="Houbraken J."/>
            <person name="Oakley B."/>
            <person name="Pocsi I."/>
            <person name="Scazzocchio C."/>
            <person name="Seiboth B."/>
            <person name="vanKuyk P.A."/>
            <person name="Wortman J."/>
            <person name="Dyer P.S."/>
            <person name="Grigoriev I.V."/>
        </authorList>
    </citation>
    <scope>NUCLEOTIDE SEQUENCE [LARGE SCALE GENOMIC DNA]</scope>
    <source>
        <strain evidence="4">CBS 506.65</strain>
    </source>
</reference>
<feature type="compositionally biased region" description="Basic residues" evidence="2">
    <location>
        <begin position="229"/>
        <end position="241"/>
    </location>
</feature>
<sequence>MADTDGTPLLWAYQLRRENVYLAEQLESTSAALDLNTSTANELKKTVKELRTCIQKLESENATLKLELESLEGSVSMHLEDLVARLQEVELEFQPGPKKAKKSNRLTDSTINDSDVAMVPDSMPSNPSIHQPNEGERPSEPDMRHLLSQNQRTLSDYFSFAESVRTQLPPSKREGVLVEAFLTGLRFPGARHSLGIQLDEHGWTWMGLKTALQQFMKHQDIGLPIGTRPKSKSMLHGKSGKARNDAVCPPQQHEGKENISVNMNVVDGYAAGKTGKKRRRCISIVPPDEEW</sequence>
<evidence type="ECO:0000313" key="4">
    <source>
        <dbReference type="Proteomes" id="UP000184188"/>
    </source>
</evidence>
<evidence type="ECO:0000256" key="2">
    <source>
        <dbReference type="SAM" id="MobiDB-lite"/>
    </source>
</evidence>
<proteinExistence type="predicted"/>
<feature type="region of interest" description="Disordered" evidence="2">
    <location>
        <begin position="223"/>
        <end position="253"/>
    </location>
</feature>
<dbReference type="VEuPathDB" id="FungiDB:ASPZODRAFT_1621167"/>
<evidence type="ECO:0000313" key="3">
    <source>
        <dbReference type="EMBL" id="OJJ48551.1"/>
    </source>
</evidence>
<dbReference type="OrthoDB" id="4225570at2759"/>
<keyword evidence="1" id="KW-0175">Coiled coil</keyword>
<dbReference type="Proteomes" id="UP000184188">
    <property type="component" value="Unassembled WGS sequence"/>
</dbReference>
<feature type="coiled-coil region" evidence="1">
    <location>
        <begin position="40"/>
        <end position="74"/>
    </location>
</feature>
<keyword evidence="4" id="KW-1185">Reference proteome</keyword>
<dbReference type="GeneID" id="34613022"/>
<accession>A0A1L9SN74</accession>
<evidence type="ECO:0000256" key="1">
    <source>
        <dbReference type="SAM" id="Coils"/>
    </source>
</evidence>
<name>A0A1L9SN74_9EURO</name>
<organism evidence="3 4">
    <name type="scientific">Penicilliopsis zonata CBS 506.65</name>
    <dbReference type="NCBI Taxonomy" id="1073090"/>
    <lineage>
        <taxon>Eukaryota</taxon>
        <taxon>Fungi</taxon>
        <taxon>Dikarya</taxon>
        <taxon>Ascomycota</taxon>
        <taxon>Pezizomycotina</taxon>
        <taxon>Eurotiomycetes</taxon>
        <taxon>Eurotiomycetidae</taxon>
        <taxon>Eurotiales</taxon>
        <taxon>Aspergillaceae</taxon>
        <taxon>Penicilliopsis</taxon>
    </lineage>
</organism>
<feature type="compositionally biased region" description="Basic and acidic residues" evidence="2">
    <location>
        <begin position="133"/>
        <end position="142"/>
    </location>
</feature>
<dbReference type="RefSeq" id="XP_022583061.1">
    <property type="nucleotide sequence ID" value="XM_022726558.1"/>
</dbReference>